<keyword evidence="3" id="KW-1185">Reference proteome</keyword>
<feature type="region of interest" description="Disordered" evidence="1">
    <location>
        <begin position="1"/>
        <end position="25"/>
    </location>
</feature>
<dbReference type="Proteomes" id="UP000307943">
    <property type="component" value="Unassembled WGS sequence"/>
</dbReference>
<evidence type="ECO:0000256" key="1">
    <source>
        <dbReference type="SAM" id="MobiDB-lite"/>
    </source>
</evidence>
<organism evidence="2 3">
    <name type="scientific">Paenibacillus hemerocallicola</name>
    <dbReference type="NCBI Taxonomy" id="1172614"/>
    <lineage>
        <taxon>Bacteria</taxon>
        <taxon>Bacillati</taxon>
        <taxon>Bacillota</taxon>
        <taxon>Bacilli</taxon>
        <taxon>Bacillales</taxon>
        <taxon>Paenibacillaceae</taxon>
        <taxon>Paenibacillus</taxon>
    </lineage>
</organism>
<dbReference type="EMBL" id="VDCQ01000001">
    <property type="protein sequence ID" value="TNJ68367.1"/>
    <property type="molecule type" value="Genomic_DNA"/>
</dbReference>
<protein>
    <submittedName>
        <fullName evidence="2">Uncharacterized protein</fullName>
    </submittedName>
</protein>
<accession>A0A5C4TIE0</accession>
<evidence type="ECO:0000313" key="2">
    <source>
        <dbReference type="EMBL" id="TNJ68367.1"/>
    </source>
</evidence>
<dbReference type="AlphaFoldDB" id="A0A5C4TIE0"/>
<proteinExistence type="predicted"/>
<sequence length="411" mass="45767">MKMSKPGRREETAQGSHDGALAKQAPQRAILAPRDDVFQLQRTIGNLATGRLLQRRFDAMRTPSASGRPVIQRYAVVKSGDDRYPVKKEYRRLLKNKDASGDEDFFISQEERDGSFFGKEKGADDKYGPNLVRKSNANLMVSDQLDLAIEDTSGEPKVFFATKERVDEANELLEGKVRLKTTGKILQIASEGGIKMLFQVIPVVPDKKERGLDVKTPQRCNEAAQFITGEIGLDLKGNRKVYQLMTELLSRVTGRDFVGAYTEAYNLAVDTGKTNALLAIMDEISTEFRRVKDDEETIEIMKELNMNEHMMPKIGDAITTFGIATAAEESIADKSEIFMYHFAGVVARSGSDYITMENYARRDEKGKGTLSGGDPLYFFKMHGSAESEKNWHNNMLGTGNFIGAVISFVVG</sequence>
<reference evidence="2 3" key="1">
    <citation type="submission" date="2019-05" db="EMBL/GenBank/DDBJ databases">
        <title>We sequenced the genome of Paenibacillus hemerocallicola KCTC 33185 for further insight into its adaptation and study the phylogeny of Paenibacillus.</title>
        <authorList>
            <person name="Narsing Rao M.P."/>
        </authorList>
    </citation>
    <scope>NUCLEOTIDE SEQUENCE [LARGE SCALE GENOMIC DNA]</scope>
    <source>
        <strain evidence="2 3">KCTC 33185</strain>
    </source>
</reference>
<comment type="caution">
    <text evidence="2">The sequence shown here is derived from an EMBL/GenBank/DDBJ whole genome shotgun (WGS) entry which is preliminary data.</text>
</comment>
<evidence type="ECO:0000313" key="3">
    <source>
        <dbReference type="Proteomes" id="UP000307943"/>
    </source>
</evidence>
<gene>
    <name evidence="2" type="ORF">FE784_01570</name>
</gene>
<dbReference type="RefSeq" id="WP_139600344.1">
    <property type="nucleotide sequence ID" value="NZ_VDCQ01000001.1"/>
</dbReference>
<name>A0A5C4TIE0_9BACL</name>
<dbReference type="OrthoDB" id="9153660at2"/>